<protein>
    <submittedName>
        <fullName evidence="1">Uncharacterized protein</fullName>
    </submittedName>
</protein>
<evidence type="ECO:0000313" key="2">
    <source>
        <dbReference type="Proteomes" id="UP000276133"/>
    </source>
</evidence>
<name>A0A3M7QPH0_BRAPC</name>
<comment type="caution">
    <text evidence="1">The sequence shown here is derived from an EMBL/GenBank/DDBJ whole genome shotgun (WGS) entry which is preliminary data.</text>
</comment>
<sequence>MAIGQITKIYNPPYSSKVEGVKTFTISLRNSNLFEVQKIHNAAKKNVFYFLQKRDETYKIKSKNK</sequence>
<dbReference type="AlphaFoldDB" id="A0A3M7QPH0"/>
<gene>
    <name evidence="1" type="ORF">BpHYR1_010875</name>
</gene>
<keyword evidence="2" id="KW-1185">Reference proteome</keyword>
<dbReference type="EMBL" id="REGN01005592">
    <property type="protein sequence ID" value="RNA12848.1"/>
    <property type="molecule type" value="Genomic_DNA"/>
</dbReference>
<organism evidence="1 2">
    <name type="scientific">Brachionus plicatilis</name>
    <name type="common">Marine rotifer</name>
    <name type="synonym">Brachionus muelleri</name>
    <dbReference type="NCBI Taxonomy" id="10195"/>
    <lineage>
        <taxon>Eukaryota</taxon>
        <taxon>Metazoa</taxon>
        <taxon>Spiralia</taxon>
        <taxon>Gnathifera</taxon>
        <taxon>Rotifera</taxon>
        <taxon>Eurotatoria</taxon>
        <taxon>Monogononta</taxon>
        <taxon>Pseudotrocha</taxon>
        <taxon>Ploima</taxon>
        <taxon>Brachionidae</taxon>
        <taxon>Brachionus</taxon>
    </lineage>
</organism>
<proteinExistence type="predicted"/>
<dbReference type="Proteomes" id="UP000276133">
    <property type="component" value="Unassembled WGS sequence"/>
</dbReference>
<evidence type="ECO:0000313" key="1">
    <source>
        <dbReference type="EMBL" id="RNA12848.1"/>
    </source>
</evidence>
<reference evidence="1 2" key="1">
    <citation type="journal article" date="2018" name="Sci. Rep.">
        <title>Genomic signatures of local adaptation to the degree of environmental predictability in rotifers.</title>
        <authorList>
            <person name="Franch-Gras L."/>
            <person name="Hahn C."/>
            <person name="Garcia-Roger E.M."/>
            <person name="Carmona M.J."/>
            <person name="Serra M."/>
            <person name="Gomez A."/>
        </authorList>
    </citation>
    <scope>NUCLEOTIDE SEQUENCE [LARGE SCALE GENOMIC DNA]</scope>
    <source>
        <strain evidence="1">HYR1</strain>
    </source>
</reference>
<accession>A0A3M7QPH0</accession>